<organism evidence="1 2">
    <name type="scientific">Dreissena polymorpha</name>
    <name type="common">Zebra mussel</name>
    <name type="synonym">Mytilus polymorpha</name>
    <dbReference type="NCBI Taxonomy" id="45954"/>
    <lineage>
        <taxon>Eukaryota</taxon>
        <taxon>Metazoa</taxon>
        <taxon>Spiralia</taxon>
        <taxon>Lophotrochozoa</taxon>
        <taxon>Mollusca</taxon>
        <taxon>Bivalvia</taxon>
        <taxon>Autobranchia</taxon>
        <taxon>Heteroconchia</taxon>
        <taxon>Euheterodonta</taxon>
        <taxon>Imparidentia</taxon>
        <taxon>Neoheterodontei</taxon>
        <taxon>Myida</taxon>
        <taxon>Dreissenoidea</taxon>
        <taxon>Dreissenidae</taxon>
        <taxon>Dreissena</taxon>
    </lineage>
</organism>
<reference evidence="1" key="1">
    <citation type="journal article" date="2019" name="bioRxiv">
        <title>The Genome of the Zebra Mussel, Dreissena polymorpha: A Resource for Invasive Species Research.</title>
        <authorList>
            <person name="McCartney M.A."/>
            <person name="Auch B."/>
            <person name="Kono T."/>
            <person name="Mallez S."/>
            <person name="Zhang Y."/>
            <person name="Obille A."/>
            <person name="Becker A."/>
            <person name="Abrahante J.E."/>
            <person name="Garbe J."/>
            <person name="Badalamenti J.P."/>
            <person name="Herman A."/>
            <person name="Mangelson H."/>
            <person name="Liachko I."/>
            <person name="Sullivan S."/>
            <person name="Sone E.D."/>
            <person name="Koren S."/>
            <person name="Silverstein K.A.T."/>
            <person name="Beckman K.B."/>
            <person name="Gohl D.M."/>
        </authorList>
    </citation>
    <scope>NUCLEOTIDE SEQUENCE</scope>
    <source>
        <strain evidence="1">Duluth1</strain>
        <tissue evidence="1">Whole animal</tissue>
    </source>
</reference>
<reference evidence="1" key="2">
    <citation type="submission" date="2020-11" db="EMBL/GenBank/DDBJ databases">
        <authorList>
            <person name="McCartney M.A."/>
            <person name="Auch B."/>
            <person name="Kono T."/>
            <person name="Mallez S."/>
            <person name="Becker A."/>
            <person name="Gohl D.M."/>
            <person name="Silverstein K.A.T."/>
            <person name="Koren S."/>
            <person name="Bechman K.B."/>
            <person name="Herman A."/>
            <person name="Abrahante J.E."/>
            <person name="Garbe J."/>
        </authorList>
    </citation>
    <scope>NUCLEOTIDE SEQUENCE</scope>
    <source>
        <strain evidence="1">Duluth1</strain>
        <tissue evidence="1">Whole animal</tissue>
    </source>
</reference>
<accession>A0A9D4NNW4</accession>
<evidence type="ECO:0000313" key="1">
    <source>
        <dbReference type="EMBL" id="KAH3897072.1"/>
    </source>
</evidence>
<keyword evidence="2" id="KW-1185">Reference proteome</keyword>
<dbReference type="Proteomes" id="UP000828390">
    <property type="component" value="Unassembled WGS sequence"/>
</dbReference>
<dbReference type="AlphaFoldDB" id="A0A9D4NNW4"/>
<name>A0A9D4NNW4_DREPO</name>
<gene>
    <name evidence="1" type="ORF">DPMN_021256</name>
</gene>
<evidence type="ECO:0000313" key="2">
    <source>
        <dbReference type="Proteomes" id="UP000828390"/>
    </source>
</evidence>
<dbReference type="EMBL" id="JAIWYP010000001">
    <property type="protein sequence ID" value="KAH3897072.1"/>
    <property type="molecule type" value="Genomic_DNA"/>
</dbReference>
<protein>
    <submittedName>
        <fullName evidence="1">Uncharacterized protein</fullName>
    </submittedName>
</protein>
<sequence length="98" mass="10520">MPAESRFSYGTWVNRRSEGTPPAFTIAPAWHYQRRPGLNWGIAVALSGSDAGIARVSAAGVTVYPGAAGFLLGSTWALPMTTRALPGLHWDKPKLVRV</sequence>
<comment type="caution">
    <text evidence="1">The sequence shown here is derived from an EMBL/GenBank/DDBJ whole genome shotgun (WGS) entry which is preliminary data.</text>
</comment>
<proteinExistence type="predicted"/>